<dbReference type="PROSITE" id="PS51257">
    <property type="entry name" value="PROKAR_LIPOPROTEIN"/>
    <property type="match status" value="1"/>
</dbReference>
<dbReference type="PRINTS" id="PR00038">
    <property type="entry name" value="HTHLUXR"/>
</dbReference>
<feature type="transmembrane region" description="Helical" evidence="4">
    <location>
        <begin position="84"/>
        <end position="104"/>
    </location>
</feature>
<feature type="transmembrane region" description="Helical" evidence="4">
    <location>
        <begin position="141"/>
        <end position="159"/>
    </location>
</feature>
<feature type="transmembrane region" description="Helical" evidence="4">
    <location>
        <begin position="110"/>
        <end position="129"/>
    </location>
</feature>
<evidence type="ECO:0000256" key="2">
    <source>
        <dbReference type="ARBA" id="ARBA00023125"/>
    </source>
</evidence>
<evidence type="ECO:0000313" key="7">
    <source>
        <dbReference type="Proteomes" id="UP000463388"/>
    </source>
</evidence>
<evidence type="ECO:0000256" key="3">
    <source>
        <dbReference type="ARBA" id="ARBA00023163"/>
    </source>
</evidence>
<protein>
    <submittedName>
        <fullName evidence="6">LuxR family transcriptional regulator</fullName>
    </submittedName>
</protein>
<dbReference type="Gene3D" id="1.10.10.10">
    <property type="entry name" value="Winged helix-like DNA-binding domain superfamily/Winged helix DNA-binding domain"/>
    <property type="match status" value="1"/>
</dbReference>
<dbReference type="InterPro" id="IPR000792">
    <property type="entry name" value="Tscrpt_reg_LuxR_C"/>
</dbReference>
<keyword evidence="4" id="KW-0472">Membrane</keyword>
<reference evidence="6 7" key="1">
    <citation type="submission" date="2019-12" db="EMBL/GenBank/DDBJ databases">
        <title>Microbes associate with the intestines of laboratory mice.</title>
        <authorList>
            <person name="Navarre W."/>
            <person name="Wong E."/>
        </authorList>
    </citation>
    <scope>NUCLEOTIDE SEQUENCE [LARGE SCALE GENOMIC DNA]</scope>
    <source>
        <strain evidence="6 7">NM66_B29</strain>
    </source>
</reference>
<dbReference type="InterPro" id="IPR036388">
    <property type="entry name" value="WH-like_DNA-bd_sf"/>
</dbReference>
<feature type="transmembrane region" description="Helical" evidence="4">
    <location>
        <begin position="277"/>
        <end position="295"/>
    </location>
</feature>
<evidence type="ECO:0000259" key="5">
    <source>
        <dbReference type="PROSITE" id="PS50043"/>
    </source>
</evidence>
<accession>A0A6N8JKT0</accession>
<comment type="caution">
    <text evidence="6">The sequence shown here is derived from an EMBL/GenBank/DDBJ whole genome shotgun (WGS) entry which is preliminary data.</text>
</comment>
<proteinExistence type="predicted"/>
<dbReference type="EMBL" id="WSRR01000005">
    <property type="protein sequence ID" value="MVX60495.1"/>
    <property type="molecule type" value="Genomic_DNA"/>
</dbReference>
<dbReference type="InterPro" id="IPR016032">
    <property type="entry name" value="Sig_transdc_resp-reg_C-effctor"/>
</dbReference>
<evidence type="ECO:0000256" key="4">
    <source>
        <dbReference type="SAM" id="Phobius"/>
    </source>
</evidence>
<keyword evidence="1" id="KW-0805">Transcription regulation</keyword>
<feature type="transmembrane region" description="Helical" evidence="4">
    <location>
        <begin position="301"/>
        <end position="322"/>
    </location>
</feature>
<dbReference type="GO" id="GO:0003677">
    <property type="term" value="F:DNA binding"/>
    <property type="evidence" value="ECO:0007669"/>
    <property type="project" value="UniProtKB-KW"/>
</dbReference>
<dbReference type="SUPFAM" id="SSF46894">
    <property type="entry name" value="C-terminal effector domain of the bipartite response regulators"/>
    <property type="match status" value="1"/>
</dbReference>
<organism evidence="6 7">
    <name type="scientific">Adlercreutzia mucosicola</name>
    <dbReference type="NCBI Taxonomy" id="580026"/>
    <lineage>
        <taxon>Bacteria</taxon>
        <taxon>Bacillati</taxon>
        <taxon>Actinomycetota</taxon>
        <taxon>Coriobacteriia</taxon>
        <taxon>Eggerthellales</taxon>
        <taxon>Eggerthellaceae</taxon>
        <taxon>Adlercreutzia</taxon>
    </lineage>
</organism>
<dbReference type="PROSITE" id="PS00622">
    <property type="entry name" value="HTH_LUXR_1"/>
    <property type="match status" value="1"/>
</dbReference>
<keyword evidence="7" id="KW-1185">Reference proteome</keyword>
<evidence type="ECO:0000256" key="1">
    <source>
        <dbReference type="ARBA" id="ARBA00023015"/>
    </source>
</evidence>
<gene>
    <name evidence="6" type="ORF">GKZ27_03335</name>
</gene>
<feature type="transmembrane region" description="Helical" evidence="4">
    <location>
        <begin position="12"/>
        <end position="33"/>
    </location>
</feature>
<dbReference type="Proteomes" id="UP000463388">
    <property type="component" value="Unassembled WGS sequence"/>
</dbReference>
<feature type="transmembrane region" description="Helical" evidence="4">
    <location>
        <begin position="53"/>
        <end position="72"/>
    </location>
</feature>
<feature type="transmembrane region" description="Helical" evidence="4">
    <location>
        <begin position="248"/>
        <end position="265"/>
    </location>
</feature>
<keyword evidence="4" id="KW-0812">Transmembrane</keyword>
<feature type="transmembrane region" description="Helical" evidence="4">
    <location>
        <begin position="360"/>
        <end position="380"/>
    </location>
</feature>
<dbReference type="GO" id="GO:0006355">
    <property type="term" value="P:regulation of DNA-templated transcription"/>
    <property type="evidence" value="ECO:0007669"/>
    <property type="project" value="InterPro"/>
</dbReference>
<keyword evidence="3" id="KW-0804">Transcription</keyword>
<dbReference type="PANTHER" id="PTHR44688:SF16">
    <property type="entry name" value="DNA-BINDING TRANSCRIPTIONAL ACTIVATOR DEVR_DOSR"/>
    <property type="match status" value="1"/>
</dbReference>
<dbReference type="CDD" id="cd06170">
    <property type="entry name" value="LuxR_C_like"/>
    <property type="match status" value="1"/>
</dbReference>
<feature type="transmembrane region" description="Helical" evidence="4">
    <location>
        <begin position="334"/>
        <end position="354"/>
    </location>
</feature>
<dbReference type="PROSITE" id="PS50043">
    <property type="entry name" value="HTH_LUXR_2"/>
    <property type="match status" value="1"/>
</dbReference>
<keyword evidence="2" id="KW-0238">DNA-binding</keyword>
<feature type="transmembrane region" description="Helical" evidence="4">
    <location>
        <begin position="165"/>
        <end position="186"/>
    </location>
</feature>
<dbReference type="Pfam" id="PF00196">
    <property type="entry name" value="GerE"/>
    <property type="match status" value="1"/>
</dbReference>
<dbReference type="AlphaFoldDB" id="A0A6N8JKT0"/>
<dbReference type="SMART" id="SM00421">
    <property type="entry name" value="HTH_LUXR"/>
    <property type="match status" value="1"/>
</dbReference>
<keyword evidence="4" id="KW-1133">Transmembrane helix</keyword>
<sequence length="500" mass="52741">MRLKGVPSAWMGLAAVAGAYGLFLACTSIVLWGGYTVLLPQGADSAAGLAVEYFVRWAAFPLTLFAVALATYLRPKASIGRHPLVALSLFLLVPAVTGAAGAGLLGLHSALVLCAVCLGCGSGILFSYLQEVVASLKVYDAGIVVFAAAGVSAVVYIALGQLPRVTMMWIGFLVLVPLTVAAVLGARRLVPQVHPAFDTVPTQQVDRCRRAARESWPSLICIAFSAFVVGLIRVQAIGSAEVSQAFDNANMMGLLVASVVLLGAWRTVYERIRLSRLYQIIFPLTATIYLLLPLFDGTFRQGFVLLVFVVFSVTSSLMVVSCSRVARNQCVPPVLVYGAFAGTVYGAMELGSLLGWLLEATVGIGLAALSVVALVAIYCMSMVMNAKRQAVVVPLAPAPAPALALASAAAAPERGLSQEMPPLGAMLAQQCAAVVAQYGLSAREADVLGLLARGRDAAYIADELVISKNTVRTHMRNIFSKTGVHSRQELIDLVETAERS</sequence>
<feature type="transmembrane region" description="Helical" evidence="4">
    <location>
        <begin position="216"/>
        <end position="236"/>
    </location>
</feature>
<evidence type="ECO:0000313" key="6">
    <source>
        <dbReference type="EMBL" id="MVX60495.1"/>
    </source>
</evidence>
<name>A0A6N8JKT0_9ACTN</name>
<dbReference type="RefSeq" id="WP_160345055.1">
    <property type="nucleotide sequence ID" value="NZ_WSRR01000005.1"/>
</dbReference>
<dbReference type="OrthoDB" id="9815744at2"/>
<dbReference type="PANTHER" id="PTHR44688">
    <property type="entry name" value="DNA-BINDING TRANSCRIPTIONAL ACTIVATOR DEVR_DOSR"/>
    <property type="match status" value="1"/>
</dbReference>
<feature type="domain" description="HTH luxR-type" evidence="5">
    <location>
        <begin position="433"/>
        <end position="498"/>
    </location>
</feature>